<dbReference type="SUPFAM" id="SSF81822">
    <property type="entry name" value="RuBisCo LSMT C-terminal, substrate-binding domain"/>
    <property type="match status" value="1"/>
</dbReference>
<proteinExistence type="predicted"/>
<accession>A0A096PAX8</accession>
<dbReference type="Gene3D" id="3.90.1410.10">
    <property type="entry name" value="set domain protein methyltransferase, domain 1"/>
    <property type="match status" value="1"/>
</dbReference>
<evidence type="ECO:0000256" key="2">
    <source>
        <dbReference type="ARBA" id="ARBA00022679"/>
    </source>
</evidence>
<dbReference type="Proteomes" id="UP000009170">
    <property type="component" value="Unassembled WGS sequence"/>
</dbReference>
<evidence type="ECO:0000256" key="3">
    <source>
        <dbReference type="ARBA" id="ARBA00022691"/>
    </source>
</evidence>
<reference evidence="6" key="1">
    <citation type="journal article" date="2006" name="Proc. Natl. Acad. Sci. U.S.A.">
        <title>Genome analysis of the smallest free-living eukaryote Ostreococcus tauri unveils many unique features.</title>
        <authorList>
            <person name="Derelle E."/>
            <person name="Ferraz C."/>
            <person name="Rombauts S."/>
            <person name="Rouze P."/>
            <person name="Worden A.Z."/>
            <person name="Robbens S."/>
            <person name="Partensky F."/>
            <person name="Degroeve S."/>
            <person name="Echeynie S."/>
            <person name="Cooke R."/>
            <person name="Saeys Y."/>
            <person name="Wuyts J."/>
            <person name="Jabbari K."/>
            <person name="Bowler C."/>
            <person name="Panaud O."/>
            <person name="Piegu B."/>
            <person name="Ball S.G."/>
            <person name="Ral J.-P."/>
            <person name="Bouget F.-Y."/>
            <person name="Piganeau G."/>
            <person name="De Baets B."/>
            <person name="Picard A."/>
            <person name="Delseny M."/>
            <person name="Demaille J."/>
            <person name="Van de Peer Y."/>
            <person name="Moreau H."/>
        </authorList>
    </citation>
    <scope>NUCLEOTIDE SEQUENCE [LARGE SCALE GENOMIC DNA]</scope>
    <source>
        <strain evidence="6">OTTH 0595 / CCAP 157/2 / RCC745</strain>
    </source>
</reference>
<dbReference type="InParanoid" id="A0A096PAX8"/>
<reference evidence="5 6" key="2">
    <citation type="journal article" date="2014" name="BMC Genomics">
        <title>An improved genome of the model marine alga Ostreococcus tauri unfolds by assessing Illumina de novo assemblies.</title>
        <authorList>
            <person name="Blanc-Mathieu R."/>
            <person name="Verhelst B."/>
            <person name="Derelle E."/>
            <person name="Rombauts S."/>
            <person name="Bouget F.Y."/>
            <person name="Carre I."/>
            <person name="Chateau A."/>
            <person name="Eyre-Walker A."/>
            <person name="Grimsley N."/>
            <person name="Moreau H."/>
            <person name="Piegu B."/>
            <person name="Rivals E."/>
            <person name="Schackwitz W."/>
            <person name="Van de Peer Y."/>
            <person name="Piganeau G."/>
        </authorList>
    </citation>
    <scope>NUCLEOTIDE SEQUENCE [LARGE SCALE GENOMIC DNA]</scope>
    <source>
        <strain evidence="6">OTTH 0595 / CCAP 157/2 / RCC745</strain>
    </source>
</reference>
<dbReference type="Gene3D" id="3.90.1420.10">
    <property type="entry name" value="Rubisco LSMT, substrate-binding domain"/>
    <property type="match status" value="1"/>
</dbReference>
<dbReference type="AlphaFoldDB" id="A0A096PAX8"/>
<evidence type="ECO:0000313" key="5">
    <source>
        <dbReference type="EMBL" id="CEG01844.1"/>
    </source>
</evidence>
<comment type="caution">
    <text evidence="5">The sequence shown here is derived from an EMBL/GenBank/DDBJ whole genome shotgun (WGS) entry which is preliminary data.</text>
</comment>
<evidence type="ECO:0000256" key="1">
    <source>
        <dbReference type="ARBA" id="ARBA00022603"/>
    </source>
</evidence>
<keyword evidence="3" id="KW-0949">S-adenosyl-L-methionine</keyword>
<dbReference type="SUPFAM" id="SSF82199">
    <property type="entry name" value="SET domain"/>
    <property type="match status" value="1"/>
</dbReference>
<dbReference type="InterPro" id="IPR046341">
    <property type="entry name" value="SET_dom_sf"/>
</dbReference>
<dbReference type="GeneID" id="9830769"/>
<dbReference type="KEGG" id="ota:OT_ostta15g02390"/>
<gene>
    <name evidence="5" type="ORF">OT_ostta15g02390</name>
</gene>
<organism evidence="5 6">
    <name type="scientific">Ostreococcus tauri</name>
    <name type="common">Marine green alga</name>
    <dbReference type="NCBI Taxonomy" id="70448"/>
    <lineage>
        <taxon>Eukaryota</taxon>
        <taxon>Viridiplantae</taxon>
        <taxon>Chlorophyta</taxon>
        <taxon>Mamiellophyceae</taxon>
        <taxon>Mamiellales</taxon>
        <taxon>Bathycoccaceae</taxon>
        <taxon>Ostreococcus</taxon>
    </lineage>
</organism>
<keyword evidence="6" id="KW-1185">Reference proteome</keyword>
<dbReference type="GO" id="GO:0032259">
    <property type="term" value="P:methylation"/>
    <property type="evidence" value="ECO:0007669"/>
    <property type="project" value="UniProtKB-KW"/>
</dbReference>
<evidence type="ECO:0000259" key="4">
    <source>
        <dbReference type="PROSITE" id="PS50280"/>
    </source>
</evidence>
<name>A0A096PAX8_OSTTA</name>
<keyword evidence="1 5" id="KW-0489">Methyltransferase</keyword>
<evidence type="ECO:0000313" key="6">
    <source>
        <dbReference type="Proteomes" id="UP000009170"/>
    </source>
</evidence>
<feature type="domain" description="SET" evidence="4">
    <location>
        <begin position="115"/>
        <end position="235"/>
    </location>
</feature>
<protein>
    <submittedName>
        <fullName evidence="5">Rubisco LS methyltransferase, substrate-binding domain</fullName>
    </submittedName>
</protein>
<keyword evidence="2" id="KW-0808">Transferase</keyword>
<dbReference type="InterPro" id="IPR001214">
    <property type="entry name" value="SET_dom"/>
</dbReference>
<dbReference type="InterPro" id="IPR036464">
    <property type="entry name" value="Rubisco_LSMT_subst-bd_sf"/>
</dbReference>
<dbReference type="GO" id="GO:0016279">
    <property type="term" value="F:protein-lysine N-methyltransferase activity"/>
    <property type="evidence" value="ECO:0007669"/>
    <property type="project" value="TreeGrafter"/>
</dbReference>
<dbReference type="Pfam" id="PF00856">
    <property type="entry name" value="SET"/>
    <property type="match status" value="1"/>
</dbReference>
<dbReference type="Pfam" id="PF09273">
    <property type="entry name" value="Rubis-subs-bind"/>
    <property type="match status" value="1"/>
</dbReference>
<sequence length="427" mass="47407">MPALSNDHPLVAFASSFGIELNDVEIYEDERTNDRSVRVREGSTLKTNSVALRVPFSACVGTSGLRCGKNVCPLDDGAVGSSREFYTASDRLAATLAATRAENGTHEAYCVALPGRVETPTTEWTKAEIGELGFVRAIANCAKTKSRDDEVERRLLEKYGAESWAKHFAWARACVRSRAVGLEHGESFLAPVLDMVNHSHTAANVKWDPSDDGDAVVLRALRTIESGEELLTQYACEPAESFLLHMGFVGGMNPYDRVELWTSLEAAADWFAETFKSERGEVVLDKAAGRQVAMELEAQQRARERASIVGLAGGADAVADESAEIRLREVQSTLMGPSVGWKTDYDEALWLMFRHFTKALMPDENADHIVLHAIKKRCEEMLMSMRTTIEEDEKLFSAEDTPPRLRLAVEFRLYKKCLLVKHLRESS</sequence>
<dbReference type="InterPro" id="IPR015353">
    <property type="entry name" value="Rubisco_LSMT_subst-bd"/>
</dbReference>
<dbReference type="InterPro" id="IPR050600">
    <property type="entry name" value="SETD3_SETD6_MTase"/>
</dbReference>
<dbReference type="EMBL" id="CAID01000015">
    <property type="protein sequence ID" value="CEG01844.1"/>
    <property type="molecule type" value="Genomic_DNA"/>
</dbReference>
<dbReference type="PROSITE" id="PS50280">
    <property type="entry name" value="SET"/>
    <property type="match status" value="1"/>
</dbReference>
<dbReference type="OrthoDB" id="341421at2759"/>
<dbReference type="RefSeq" id="XP_003083390.2">
    <property type="nucleotide sequence ID" value="XM_003083342.2"/>
</dbReference>
<dbReference type="PANTHER" id="PTHR13271">
    <property type="entry name" value="UNCHARACTERIZED PUTATIVE METHYLTRANSFERASE"/>
    <property type="match status" value="1"/>
</dbReference>
<dbReference type="CDD" id="cd10527">
    <property type="entry name" value="SET_LSMT"/>
    <property type="match status" value="1"/>
</dbReference>